<dbReference type="GO" id="GO:0006094">
    <property type="term" value="P:gluconeogenesis"/>
    <property type="evidence" value="ECO:0007669"/>
    <property type="project" value="TreeGrafter"/>
</dbReference>
<accession>T1AJ03</accession>
<dbReference type="PANTHER" id="PTHR11406:SF23">
    <property type="entry name" value="PHOSPHOGLYCERATE KINASE 1, CHLOROPLASTIC-RELATED"/>
    <property type="match status" value="1"/>
</dbReference>
<gene>
    <name evidence="7" type="ORF">B1B_14268</name>
</gene>
<evidence type="ECO:0000256" key="1">
    <source>
        <dbReference type="ARBA" id="ARBA00000642"/>
    </source>
</evidence>
<dbReference type="GO" id="GO:0004618">
    <property type="term" value="F:phosphoglycerate kinase activity"/>
    <property type="evidence" value="ECO:0007669"/>
    <property type="project" value="UniProtKB-EC"/>
</dbReference>
<evidence type="ECO:0000313" key="7">
    <source>
        <dbReference type="EMBL" id="EQD41985.1"/>
    </source>
</evidence>
<proteinExistence type="predicted"/>
<organism evidence="7">
    <name type="scientific">mine drainage metagenome</name>
    <dbReference type="NCBI Taxonomy" id="410659"/>
    <lineage>
        <taxon>unclassified sequences</taxon>
        <taxon>metagenomes</taxon>
        <taxon>ecological metagenomes</taxon>
    </lineage>
</organism>
<evidence type="ECO:0000256" key="6">
    <source>
        <dbReference type="ARBA" id="ARBA00022840"/>
    </source>
</evidence>
<dbReference type="InterPro" id="IPR036043">
    <property type="entry name" value="Phosphoglycerate_kinase_sf"/>
</dbReference>
<dbReference type="GO" id="GO:0043531">
    <property type="term" value="F:ADP binding"/>
    <property type="evidence" value="ECO:0007669"/>
    <property type="project" value="TreeGrafter"/>
</dbReference>
<dbReference type="Pfam" id="PF00162">
    <property type="entry name" value="PGK"/>
    <property type="match status" value="1"/>
</dbReference>
<dbReference type="EC" id="2.7.2.3" evidence="2"/>
<dbReference type="Gene3D" id="3.40.50.1260">
    <property type="entry name" value="Phosphoglycerate kinase, N-terminal domain"/>
    <property type="match status" value="2"/>
</dbReference>
<comment type="caution">
    <text evidence="7">The sequence shown here is derived from an EMBL/GenBank/DDBJ whole genome shotgun (WGS) entry which is preliminary data.</text>
</comment>
<dbReference type="GO" id="GO:0005829">
    <property type="term" value="C:cytosol"/>
    <property type="evidence" value="ECO:0007669"/>
    <property type="project" value="TreeGrafter"/>
</dbReference>
<keyword evidence="3 7" id="KW-0808">Transferase</keyword>
<dbReference type="GO" id="GO:0005524">
    <property type="term" value="F:ATP binding"/>
    <property type="evidence" value="ECO:0007669"/>
    <property type="project" value="UniProtKB-KW"/>
</dbReference>
<evidence type="ECO:0000256" key="3">
    <source>
        <dbReference type="ARBA" id="ARBA00022679"/>
    </source>
</evidence>
<dbReference type="PRINTS" id="PR00477">
    <property type="entry name" value="PHGLYCKINASE"/>
</dbReference>
<keyword evidence="6" id="KW-0067">ATP-binding</keyword>
<sequence>LTLQRILGRKVEFMDSLFSRDVLDRISRLKNGEILMLENTRFYSEETGVDDDLEVMEATNMVRKLSPMMDYFVNDAFPSIHRSQTTLVGFQRIVPNISGKLIEREIRSLDRFLKGKESPKIAVLAGSKINESISVARNFLKTGMVDRIMTGGVVANVFLHAKGINIGKKNRDFIVKNNKNHAELITICKDLLEKTRIEDTTSC</sequence>
<reference evidence="7" key="2">
    <citation type="journal article" date="2014" name="ISME J.">
        <title>Microbial stratification in low pH oxic and suboxic macroscopic growths along an acid mine drainage.</title>
        <authorList>
            <person name="Mendez-Garcia C."/>
            <person name="Mesa V."/>
            <person name="Sprenger R.R."/>
            <person name="Richter M."/>
            <person name="Diez M.S."/>
            <person name="Solano J."/>
            <person name="Bargiela R."/>
            <person name="Golyshina O.V."/>
            <person name="Manteca A."/>
            <person name="Ramos J.L."/>
            <person name="Gallego J.R."/>
            <person name="Llorente I."/>
            <person name="Martins Dos Santos V.A."/>
            <person name="Jensen O.N."/>
            <person name="Pelaez A.I."/>
            <person name="Sanchez J."/>
            <person name="Ferrer M."/>
        </authorList>
    </citation>
    <scope>NUCLEOTIDE SEQUENCE</scope>
</reference>
<dbReference type="AlphaFoldDB" id="T1AJ03"/>
<evidence type="ECO:0000256" key="5">
    <source>
        <dbReference type="ARBA" id="ARBA00022777"/>
    </source>
</evidence>
<evidence type="ECO:0000256" key="2">
    <source>
        <dbReference type="ARBA" id="ARBA00013061"/>
    </source>
</evidence>
<dbReference type="GO" id="GO:0006096">
    <property type="term" value="P:glycolytic process"/>
    <property type="evidence" value="ECO:0007669"/>
    <property type="project" value="InterPro"/>
</dbReference>
<dbReference type="EMBL" id="AUZY01009441">
    <property type="protein sequence ID" value="EQD41985.1"/>
    <property type="molecule type" value="Genomic_DNA"/>
</dbReference>
<keyword evidence="5 7" id="KW-0418">Kinase</keyword>
<keyword evidence="4" id="KW-0547">Nucleotide-binding</keyword>
<protein>
    <recommendedName>
        <fullName evidence="2">phosphoglycerate kinase</fullName>
        <ecNumber evidence="2">2.7.2.3</ecNumber>
    </recommendedName>
</protein>
<evidence type="ECO:0000256" key="4">
    <source>
        <dbReference type="ARBA" id="ARBA00022741"/>
    </source>
</evidence>
<dbReference type="SUPFAM" id="SSF53748">
    <property type="entry name" value="Phosphoglycerate kinase"/>
    <property type="match status" value="1"/>
</dbReference>
<name>T1AJ03_9ZZZZ</name>
<dbReference type="PANTHER" id="PTHR11406">
    <property type="entry name" value="PHOSPHOGLYCERATE KINASE"/>
    <property type="match status" value="1"/>
</dbReference>
<reference evidence="7" key="1">
    <citation type="submission" date="2013-08" db="EMBL/GenBank/DDBJ databases">
        <authorList>
            <person name="Mendez C."/>
            <person name="Richter M."/>
            <person name="Ferrer M."/>
            <person name="Sanchez J."/>
        </authorList>
    </citation>
    <scope>NUCLEOTIDE SEQUENCE</scope>
</reference>
<feature type="non-terminal residue" evidence="7">
    <location>
        <position position="1"/>
    </location>
</feature>
<dbReference type="InterPro" id="IPR015824">
    <property type="entry name" value="Phosphoglycerate_kinase_N"/>
</dbReference>
<comment type="catalytic activity">
    <reaction evidence="1">
        <text>(2R)-3-phosphoglycerate + ATP = (2R)-3-phospho-glyceroyl phosphate + ADP</text>
        <dbReference type="Rhea" id="RHEA:14801"/>
        <dbReference type="ChEBI" id="CHEBI:30616"/>
        <dbReference type="ChEBI" id="CHEBI:57604"/>
        <dbReference type="ChEBI" id="CHEBI:58272"/>
        <dbReference type="ChEBI" id="CHEBI:456216"/>
        <dbReference type="EC" id="2.7.2.3"/>
    </reaction>
</comment>
<dbReference type="InterPro" id="IPR001576">
    <property type="entry name" value="Phosphoglycerate_kinase"/>
</dbReference>